<evidence type="ECO:0000256" key="6">
    <source>
        <dbReference type="ARBA" id="ARBA00023004"/>
    </source>
</evidence>
<dbReference type="InterPro" id="IPR005920">
    <property type="entry name" value="HutI"/>
</dbReference>
<dbReference type="PANTHER" id="PTHR42752">
    <property type="entry name" value="IMIDAZOLONEPROPIONASE"/>
    <property type="match status" value="1"/>
</dbReference>
<feature type="binding site" evidence="7">
    <location>
        <position position="320"/>
    </location>
    <ligand>
        <name>Fe(3+)</name>
        <dbReference type="ChEBI" id="CHEBI:29034"/>
    </ligand>
</feature>
<dbReference type="SUPFAM" id="SSF51556">
    <property type="entry name" value="Metallo-dependent hydrolases"/>
    <property type="match status" value="1"/>
</dbReference>
<feature type="binding site" evidence="7">
    <location>
        <position position="324"/>
    </location>
    <ligand>
        <name>N-formimidoyl-L-glutamate</name>
        <dbReference type="ChEBI" id="CHEBI:58928"/>
    </ligand>
</feature>
<dbReference type="InterPro" id="IPR011059">
    <property type="entry name" value="Metal-dep_hydrolase_composite"/>
</dbReference>
<dbReference type="FunFam" id="3.20.20.140:FF:000007">
    <property type="entry name" value="Imidazolonepropionase"/>
    <property type="match status" value="1"/>
</dbReference>
<dbReference type="Gene3D" id="3.20.20.140">
    <property type="entry name" value="Metal-dependent hydrolases"/>
    <property type="match status" value="1"/>
</dbReference>
<dbReference type="KEGG" id="gms:SOIL9_53540"/>
<feature type="binding site" evidence="7">
    <location>
        <position position="325"/>
    </location>
    <ligand>
        <name>4-imidazolone-5-propanoate</name>
        <dbReference type="ChEBI" id="CHEBI:77893"/>
    </ligand>
</feature>
<comment type="catalytic activity">
    <reaction evidence="7">
        <text>4-imidazolone-5-propanoate + H2O = N-formimidoyl-L-glutamate</text>
        <dbReference type="Rhea" id="RHEA:23660"/>
        <dbReference type="ChEBI" id="CHEBI:15377"/>
        <dbReference type="ChEBI" id="CHEBI:58928"/>
        <dbReference type="ChEBI" id="CHEBI:77893"/>
        <dbReference type="EC" id="3.5.2.7"/>
    </reaction>
</comment>
<feature type="domain" description="Amidohydrolase-related" evidence="8">
    <location>
        <begin position="66"/>
        <end position="388"/>
    </location>
</feature>
<evidence type="ECO:0000256" key="5">
    <source>
        <dbReference type="ARBA" id="ARBA00022833"/>
    </source>
</evidence>
<dbReference type="PANTHER" id="PTHR42752:SF1">
    <property type="entry name" value="IMIDAZOLONEPROPIONASE-RELATED"/>
    <property type="match status" value="1"/>
</dbReference>
<dbReference type="GO" id="GO:0005506">
    <property type="term" value="F:iron ion binding"/>
    <property type="evidence" value="ECO:0007669"/>
    <property type="project" value="UniProtKB-UniRule"/>
</dbReference>
<proteinExistence type="inferred from homology"/>
<feature type="binding site" evidence="7">
    <location>
        <position position="180"/>
    </location>
    <ligand>
        <name>4-imidazolone-5-propanoate</name>
        <dbReference type="ChEBI" id="CHEBI:77893"/>
    </ligand>
</feature>
<accession>A0A6P2CYS5</accession>
<keyword evidence="10" id="KW-1185">Reference proteome</keyword>
<dbReference type="HAMAP" id="MF_00372">
    <property type="entry name" value="HutI"/>
    <property type="match status" value="1"/>
</dbReference>
<comment type="function">
    <text evidence="7">Catalyzes the hydrolytic cleavage of the carbon-nitrogen bond in imidazolone-5-propanoate to yield N-formimidoyl-L-glutamate. It is the third step in the universal histidine degradation pathway.</text>
</comment>
<evidence type="ECO:0000259" key="8">
    <source>
        <dbReference type="Pfam" id="PF01979"/>
    </source>
</evidence>
<dbReference type="GO" id="GO:0008270">
    <property type="term" value="F:zinc ion binding"/>
    <property type="evidence" value="ECO:0007669"/>
    <property type="project" value="UniProtKB-UniRule"/>
</dbReference>
<dbReference type="AlphaFoldDB" id="A0A6P2CYS5"/>
<feature type="binding site" evidence="7">
    <location>
        <position position="75"/>
    </location>
    <ligand>
        <name>Fe(3+)</name>
        <dbReference type="ChEBI" id="CHEBI:29034"/>
    </ligand>
</feature>
<keyword evidence="3 7" id="KW-0378">Hydrolase</keyword>
<keyword evidence="6 7" id="KW-0408">Iron</keyword>
<dbReference type="RefSeq" id="WP_162667239.1">
    <property type="nucleotide sequence ID" value="NZ_LR593886.1"/>
</dbReference>
<dbReference type="SUPFAM" id="SSF51338">
    <property type="entry name" value="Composite domain of metallo-dependent hydrolases"/>
    <property type="match status" value="1"/>
</dbReference>
<dbReference type="GO" id="GO:0019556">
    <property type="term" value="P:L-histidine catabolic process to glutamate and formamide"/>
    <property type="evidence" value="ECO:0007669"/>
    <property type="project" value="UniProtKB-UniRule"/>
</dbReference>
<name>A0A6P2CYS5_9BACT</name>
<dbReference type="Pfam" id="PF01979">
    <property type="entry name" value="Amidohydro_1"/>
    <property type="match status" value="1"/>
</dbReference>
<reference evidence="9 10" key="1">
    <citation type="submission" date="2019-05" db="EMBL/GenBank/DDBJ databases">
        <authorList>
            <consortium name="Science for Life Laboratories"/>
        </authorList>
    </citation>
    <scope>NUCLEOTIDE SEQUENCE [LARGE SCALE GENOMIC DNA]</scope>
    <source>
        <strain evidence="9">Soil9</strain>
    </source>
</reference>
<comment type="pathway">
    <text evidence="7">Amino-acid degradation; L-histidine degradation into L-glutamate; N-formimidoyl-L-glutamate from L-histidine: step 3/3.</text>
</comment>
<feature type="binding site" evidence="7">
    <location>
        <position position="75"/>
    </location>
    <ligand>
        <name>Zn(2+)</name>
        <dbReference type="ChEBI" id="CHEBI:29105"/>
    </ligand>
</feature>
<evidence type="ECO:0000256" key="2">
    <source>
        <dbReference type="ARBA" id="ARBA00022723"/>
    </source>
</evidence>
<evidence type="ECO:0000256" key="7">
    <source>
        <dbReference type="HAMAP-Rule" id="MF_00372"/>
    </source>
</evidence>
<feature type="binding site" evidence="7">
    <location>
        <position position="77"/>
    </location>
    <ligand>
        <name>Fe(3+)</name>
        <dbReference type="ChEBI" id="CHEBI:29034"/>
    </ligand>
</feature>
<sequence>MDREPFDHVWIHARLATFDPRVPAPCGVLEDHAVAVRGDTIAAVLPASAPEVRSHRGAVTDCGGELVTPGFIDCHTHTVWGGSRAAEWELRLAGVPYTEIAKRGGGILSTVRATRGLSEEELFQSAVPRVQSLIREGVTCVEIKSGYGLTVDDELKMLRVARRVGERLNVDVSPTLLAAHAVPPEFAGRADDYVSLIVNEMIPAVAREKLADAVDVFCESIAFTSAQCDRIFSAAKAHGLAIKGHVEQITNSHGAELVARHGGWSADHLEHLDDAGIAAMAESGTVAVLLPGAFYFLREKQKPPVEKLRAAGVSLAVASDLNPGTSPLASIRLAMNMACVLYGLSPEETLAGVTREAAKALGRGDRLGTLEVGKRADFLVWDVAHPAEIVCQLGVTPLVGRVVSGKSCDA</sequence>
<dbReference type="EC" id="3.5.2.7" evidence="1 7"/>
<feature type="binding site" evidence="7">
    <location>
        <position position="245"/>
    </location>
    <ligand>
        <name>Zn(2+)</name>
        <dbReference type="ChEBI" id="CHEBI:29105"/>
    </ligand>
</feature>
<comment type="cofactor">
    <cofactor evidence="7">
        <name>Zn(2+)</name>
        <dbReference type="ChEBI" id="CHEBI:29105"/>
    </cofactor>
    <cofactor evidence="7">
        <name>Fe(3+)</name>
        <dbReference type="ChEBI" id="CHEBI:29034"/>
    </cofactor>
    <text evidence="7">Binds 1 zinc or iron ion per subunit.</text>
</comment>
<dbReference type="GO" id="GO:0050480">
    <property type="term" value="F:imidazolonepropionase activity"/>
    <property type="evidence" value="ECO:0007669"/>
    <property type="project" value="UniProtKB-UniRule"/>
</dbReference>
<feature type="binding site" evidence="7">
    <location>
        <position position="84"/>
    </location>
    <ligand>
        <name>4-imidazolone-5-propanoate</name>
        <dbReference type="ChEBI" id="CHEBI:77893"/>
    </ligand>
</feature>
<evidence type="ECO:0000256" key="3">
    <source>
        <dbReference type="ARBA" id="ARBA00022801"/>
    </source>
</evidence>
<feature type="binding site" evidence="7">
    <location>
        <position position="320"/>
    </location>
    <ligand>
        <name>Zn(2+)</name>
        <dbReference type="ChEBI" id="CHEBI:29105"/>
    </ligand>
</feature>
<feature type="binding site" evidence="7">
    <location>
        <position position="248"/>
    </location>
    <ligand>
        <name>4-imidazolone-5-propanoate</name>
        <dbReference type="ChEBI" id="CHEBI:77893"/>
    </ligand>
</feature>
<dbReference type="NCBIfam" id="TIGR01224">
    <property type="entry name" value="hutI"/>
    <property type="match status" value="1"/>
</dbReference>
<feature type="binding site" evidence="7">
    <location>
        <position position="322"/>
    </location>
    <ligand>
        <name>N-formimidoyl-L-glutamate</name>
        <dbReference type="ChEBI" id="CHEBI:58928"/>
    </ligand>
</feature>
<dbReference type="InterPro" id="IPR006680">
    <property type="entry name" value="Amidohydro-rel"/>
</dbReference>
<dbReference type="UniPathway" id="UPA00379">
    <property type="reaction ID" value="UER00551"/>
</dbReference>
<evidence type="ECO:0000256" key="4">
    <source>
        <dbReference type="ARBA" id="ARBA00022808"/>
    </source>
</evidence>
<comment type="similarity">
    <text evidence="7">Belongs to the metallo-dependent hydrolases superfamily. HutI family.</text>
</comment>
<feature type="binding site" evidence="7">
    <location>
        <position position="147"/>
    </location>
    <ligand>
        <name>N-formimidoyl-L-glutamate</name>
        <dbReference type="ChEBI" id="CHEBI:58928"/>
    </ligand>
</feature>
<keyword evidence="4 7" id="KW-0369">Histidine metabolism</keyword>
<dbReference type="GO" id="GO:0019557">
    <property type="term" value="P:L-histidine catabolic process to glutamate and formate"/>
    <property type="evidence" value="ECO:0007669"/>
    <property type="project" value="UniProtKB-UniPathway"/>
</dbReference>
<keyword evidence="7" id="KW-0963">Cytoplasm</keyword>
<keyword evidence="2 7" id="KW-0479">Metal-binding</keyword>
<evidence type="ECO:0000313" key="10">
    <source>
        <dbReference type="Proteomes" id="UP000464178"/>
    </source>
</evidence>
<dbReference type="InterPro" id="IPR032466">
    <property type="entry name" value="Metal_Hydrolase"/>
</dbReference>
<gene>
    <name evidence="7" type="primary">hutI</name>
    <name evidence="9" type="ORF">SOIL9_53540</name>
</gene>
<dbReference type="EMBL" id="LR593886">
    <property type="protein sequence ID" value="VTR92360.1"/>
    <property type="molecule type" value="Genomic_DNA"/>
</dbReference>
<feature type="binding site" evidence="7">
    <location>
        <position position="245"/>
    </location>
    <ligand>
        <name>Fe(3+)</name>
        <dbReference type="ChEBI" id="CHEBI:29034"/>
    </ligand>
</feature>
<dbReference type="Gene3D" id="2.30.40.10">
    <property type="entry name" value="Urease, subunit C, domain 1"/>
    <property type="match status" value="1"/>
</dbReference>
<keyword evidence="5 7" id="KW-0862">Zinc</keyword>
<comment type="subcellular location">
    <subcellularLocation>
        <location evidence="7">Cytoplasm</location>
    </subcellularLocation>
</comment>
<evidence type="ECO:0000313" key="9">
    <source>
        <dbReference type="EMBL" id="VTR92360.1"/>
    </source>
</evidence>
<feature type="binding site" evidence="7">
    <location>
        <position position="77"/>
    </location>
    <ligand>
        <name>Zn(2+)</name>
        <dbReference type="ChEBI" id="CHEBI:29105"/>
    </ligand>
</feature>
<protein>
    <recommendedName>
        <fullName evidence="1 7">Imidazolonepropionase</fullName>
        <ecNumber evidence="1 7">3.5.2.7</ecNumber>
    </recommendedName>
    <alternativeName>
        <fullName evidence="7">Imidazolone-5-propionate hydrolase</fullName>
    </alternativeName>
</protein>
<dbReference type="CDD" id="cd01296">
    <property type="entry name" value="Imidazolone-5PH"/>
    <property type="match status" value="1"/>
</dbReference>
<feature type="binding site" evidence="7">
    <location>
        <position position="147"/>
    </location>
    <ligand>
        <name>4-imidazolone-5-propanoate</name>
        <dbReference type="ChEBI" id="CHEBI:77893"/>
    </ligand>
</feature>
<evidence type="ECO:0000256" key="1">
    <source>
        <dbReference type="ARBA" id="ARBA00012864"/>
    </source>
</evidence>
<organism evidence="9 10">
    <name type="scientific">Gemmata massiliana</name>
    <dbReference type="NCBI Taxonomy" id="1210884"/>
    <lineage>
        <taxon>Bacteria</taxon>
        <taxon>Pseudomonadati</taxon>
        <taxon>Planctomycetota</taxon>
        <taxon>Planctomycetia</taxon>
        <taxon>Gemmatales</taxon>
        <taxon>Gemmataceae</taxon>
        <taxon>Gemmata</taxon>
    </lineage>
</organism>
<dbReference type="Proteomes" id="UP000464178">
    <property type="component" value="Chromosome"/>
</dbReference>
<dbReference type="GO" id="GO:0005737">
    <property type="term" value="C:cytoplasm"/>
    <property type="evidence" value="ECO:0007669"/>
    <property type="project" value="UniProtKB-SubCell"/>
</dbReference>